<dbReference type="EMBL" id="JBDZYD010000002">
    <property type="protein sequence ID" value="MEQ0558746.1"/>
    <property type="molecule type" value="Genomic_DNA"/>
</dbReference>
<reference evidence="2 3" key="1">
    <citation type="submission" date="2024-05" db="EMBL/GenBank/DDBJ databases">
        <authorList>
            <person name="Zhao H."/>
            <person name="Xu Y."/>
            <person name="Lin S."/>
            <person name="Spain J.C."/>
            <person name="Zhou N.-Y."/>
        </authorList>
    </citation>
    <scope>NUCLEOTIDE SEQUENCE [LARGE SCALE GENOMIC DNA]</scope>
    <source>
        <strain evidence="2 3">NEAU-NG30</strain>
    </source>
</reference>
<dbReference type="RefSeq" id="WP_348948303.1">
    <property type="nucleotide sequence ID" value="NZ_JBDZYD010000002.1"/>
</dbReference>
<proteinExistence type="predicted"/>
<keyword evidence="1" id="KW-1133">Transmembrane helix</keyword>
<evidence type="ECO:0000313" key="3">
    <source>
        <dbReference type="Proteomes" id="UP001440984"/>
    </source>
</evidence>
<gene>
    <name evidence="2" type="ORF">ABJI51_06675</name>
</gene>
<sequence>MPPATACGLALGATVGALGALMLIAGGDVAGWRRWVGIAAAAGQAVLAIGWWTLFIRRRRG</sequence>
<feature type="transmembrane region" description="Helical" evidence="1">
    <location>
        <begin position="35"/>
        <end position="56"/>
    </location>
</feature>
<dbReference type="Proteomes" id="UP001440984">
    <property type="component" value="Unassembled WGS sequence"/>
</dbReference>
<organism evidence="2 3">
    <name type="scientific">Amycolatopsis melonis</name>
    <dbReference type="NCBI Taxonomy" id="3156488"/>
    <lineage>
        <taxon>Bacteria</taxon>
        <taxon>Bacillati</taxon>
        <taxon>Actinomycetota</taxon>
        <taxon>Actinomycetes</taxon>
        <taxon>Pseudonocardiales</taxon>
        <taxon>Pseudonocardiaceae</taxon>
        <taxon>Amycolatopsis</taxon>
    </lineage>
</organism>
<accession>A0ABV0L8X9</accession>
<evidence type="ECO:0000256" key="1">
    <source>
        <dbReference type="SAM" id="Phobius"/>
    </source>
</evidence>
<keyword evidence="3" id="KW-1185">Reference proteome</keyword>
<name>A0ABV0L8X9_9PSEU</name>
<evidence type="ECO:0000313" key="2">
    <source>
        <dbReference type="EMBL" id="MEQ0558746.1"/>
    </source>
</evidence>
<protein>
    <submittedName>
        <fullName evidence="2">Uncharacterized protein</fullName>
    </submittedName>
</protein>
<keyword evidence="1" id="KW-0472">Membrane</keyword>
<comment type="caution">
    <text evidence="2">The sequence shown here is derived from an EMBL/GenBank/DDBJ whole genome shotgun (WGS) entry which is preliminary data.</text>
</comment>
<keyword evidence="1" id="KW-0812">Transmembrane</keyword>